<dbReference type="SUPFAM" id="SSF52833">
    <property type="entry name" value="Thioredoxin-like"/>
    <property type="match status" value="1"/>
</dbReference>
<evidence type="ECO:0000313" key="3">
    <source>
        <dbReference type="EMBL" id="KKY13869.1"/>
    </source>
</evidence>
<dbReference type="InterPro" id="IPR004045">
    <property type="entry name" value="Glutathione_S-Trfase_N"/>
</dbReference>
<dbReference type="SUPFAM" id="SSF47616">
    <property type="entry name" value="GST C-terminal domain-like"/>
    <property type="match status" value="1"/>
</dbReference>
<dbReference type="Gene3D" id="3.40.30.10">
    <property type="entry name" value="Glutaredoxin"/>
    <property type="match status" value="1"/>
</dbReference>
<feature type="domain" description="GST N-terminal" evidence="1">
    <location>
        <begin position="18"/>
        <end position="92"/>
    </location>
</feature>
<sequence length="242" mass="27431">MAPLVLYDLPSKGRRSCWSLNPWKTRMALNYKNIEYETQWLEYPDVAPTLKATGLPPNENDPNNIPYTIPAVKFPDGTYVMDSIKIAPELEKRYADSPSLRLDDPIVAQVIDSVPPVMKPLAGVLLPRVPRVLLTEKSAPYFYETRKERFGMTLEQFEAEKGGDPAWAQAKQPIENLAALLKKTDGPYFLGTTVSYADFVVASLLHFVKLLGPELYDRFVAHDKALDDLYKACAKWLERDDH</sequence>
<dbReference type="InterPro" id="IPR054416">
    <property type="entry name" value="GST_UstS-like_C"/>
</dbReference>
<keyword evidence="3" id="KW-0808">Transferase</keyword>
<dbReference type="EMBL" id="LAQI01000256">
    <property type="protein sequence ID" value="KKY13869.1"/>
    <property type="molecule type" value="Genomic_DNA"/>
</dbReference>
<dbReference type="Pfam" id="PF13409">
    <property type="entry name" value="GST_N_2"/>
    <property type="match status" value="1"/>
</dbReference>
<dbReference type="GO" id="GO:0016740">
    <property type="term" value="F:transferase activity"/>
    <property type="evidence" value="ECO:0007669"/>
    <property type="project" value="UniProtKB-KW"/>
</dbReference>
<name>A0A0G2DT65_9PEZI</name>
<dbReference type="CDD" id="cd03038">
    <property type="entry name" value="GST_N_etherase_LigE"/>
    <property type="match status" value="1"/>
</dbReference>
<dbReference type="Pfam" id="PF22041">
    <property type="entry name" value="GST_C_7"/>
    <property type="match status" value="1"/>
</dbReference>
<protein>
    <submittedName>
        <fullName evidence="3">Putative glutathione s-transferase</fullName>
    </submittedName>
</protein>
<dbReference type="InterPro" id="IPR036282">
    <property type="entry name" value="Glutathione-S-Trfase_C_sf"/>
</dbReference>
<dbReference type="Proteomes" id="UP000034182">
    <property type="component" value="Unassembled WGS sequence"/>
</dbReference>
<evidence type="ECO:0000313" key="4">
    <source>
        <dbReference type="Proteomes" id="UP000034182"/>
    </source>
</evidence>
<gene>
    <name evidence="3" type="ORF">UCDDS831_g08695</name>
</gene>
<organism evidence="3 4">
    <name type="scientific">Diplodia seriata</name>
    <dbReference type="NCBI Taxonomy" id="420778"/>
    <lineage>
        <taxon>Eukaryota</taxon>
        <taxon>Fungi</taxon>
        <taxon>Dikarya</taxon>
        <taxon>Ascomycota</taxon>
        <taxon>Pezizomycotina</taxon>
        <taxon>Dothideomycetes</taxon>
        <taxon>Dothideomycetes incertae sedis</taxon>
        <taxon>Botryosphaeriales</taxon>
        <taxon>Botryosphaeriaceae</taxon>
        <taxon>Diplodia</taxon>
    </lineage>
</organism>
<accession>A0A0G2DT65</accession>
<dbReference type="InterPro" id="IPR036249">
    <property type="entry name" value="Thioredoxin-like_sf"/>
</dbReference>
<dbReference type="AlphaFoldDB" id="A0A0G2DT65"/>
<proteinExistence type="predicted"/>
<dbReference type="Gene3D" id="1.20.1050.10">
    <property type="match status" value="1"/>
</dbReference>
<feature type="domain" description="Glutathione S-transferase UstS-like C-terminal" evidence="2">
    <location>
        <begin position="117"/>
        <end position="236"/>
    </location>
</feature>
<evidence type="ECO:0000259" key="2">
    <source>
        <dbReference type="Pfam" id="PF22041"/>
    </source>
</evidence>
<reference evidence="3 4" key="1">
    <citation type="submission" date="2015-03" db="EMBL/GenBank/DDBJ databases">
        <authorList>
            <person name="Morales-Cruz A."/>
            <person name="Amrine K.C."/>
            <person name="Cantu D."/>
        </authorList>
    </citation>
    <scope>NUCLEOTIDE SEQUENCE [LARGE SCALE GENOMIC DNA]</scope>
    <source>
        <strain evidence="3">DS831</strain>
    </source>
</reference>
<comment type="caution">
    <text evidence="3">The sequence shown here is derived from an EMBL/GenBank/DDBJ whole genome shotgun (WGS) entry which is preliminary data.</text>
</comment>
<evidence type="ECO:0000259" key="1">
    <source>
        <dbReference type="Pfam" id="PF13409"/>
    </source>
</evidence>
<reference evidence="3 4" key="2">
    <citation type="submission" date="2015-05" db="EMBL/GenBank/DDBJ databases">
        <title>Distinctive expansion of gene families associated with plant cell wall degradation and secondary metabolism in the genomes of grapevine trunk pathogens.</title>
        <authorList>
            <person name="Lawrence D.P."/>
            <person name="Travadon R."/>
            <person name="Rolshausen P.E."/>
            <person name="Baumgartner K."/>
        </authorList>
    </citation>
    <scope>NUCLEOTIDE SEQUENCE [LARGE SCALE GENOMIC DNA]</scope>
    <source>
        <strain evidence="3">DS831</strain>
    </source>
</reference>